<dbReference type="SUPFAM" id="SSF55347">
    <property type="entry name" value="Glyceraldehyde-3-phosphate dehydrogenase-like, C-terminal domain"/>
    <property type="match status" value="1"/>
</dbReference>
<feature type="domain" description="Gal80p-like C-terminal" evidence="2">
    <location>
        <begin position="244"/>
        <end position="391"/>
    </location>
</feature>
<dbReference type="Proteomes" id="UP000215289">
    <property type="component" value="Unassembled WGS sequence"/>
</dbReference>
<reference evidence="3 4" key="1">
    <citation type="submission" date="2018-08" db="EMBL/GenBank/DDBJ databases">
        <title>Draft genome sequences of two Aspergillus turcosus clinical strains isolated from bronchoalveolar lavage fluid: one azole-susceptible and the other azole-resistant.</title>
        <authorList>
            <person name="Parent-Michaud M."/>
            <person name="Dufresne P.J."/>
            <person name="Fournier E."/>
            <person name="Martineau C."/>
            <person name="Moreira S."/>
            <person name="Perkins V."/>
            <person name="De Repentigny L."/>
            <person name="Dufresne S.F."/>
        </authorList>
    </citation>
    <scope>NUCLEOTIDE SEQUENCE [LARGE SCALE GENOMIC DNA]</scope>
    <source>
        <strain evidence="3">HMR AF 1038</strain>
    </source>
</reference>
<evidence type="ECO:0000259" key="1">
    <source>
        <dbReference type="Pfam" id="PF01408"/>
    </source>
</evidence>
<name>A0A397GLB7_9EURO</name>
<dbReference type="Gene3D" id="3.30.360.10">
    <property type="entry name" value="Dihydrodipicolinate Reductase, domain 2"/>
    <property type="match status" value="1"/>
</dbReference>
<gene>
    <name evidence="3" type="ORF">CFD26_101572</name>
</gene>
<feature type="domain" description="Gfo/Idh/MocA-like oxidoreductase N-terminal" evidence="1">
    <location>
        <begin position="107"/>
        <end position="237"/>
    </location>
</feature>
<dbReference type="Pfam" id="PF01408">
    <property type="entry name" value="GFO_IDH_MocA"/>
    <property type="match status" value="1"/>
</dbReference>
<dbReference type="InterPro" id="IPR055080">
    <property type="entry name" value="Gal80p-like_C"/>
</dbReference>
<keyword evidence="4" id="KW-1185">Reference proteome</keyword>
<dbReference type="InterPro" id="IPR000683">
    <property type="entry name" value="Gfo/Idh/MocA-like_OxRdtase_N"/>
</dbReference>
<dbReference type="PANTHER" id="PTHR43708">
    <property type="entry name" value="CONSERVED EXPRESSED OXIDOREDUCTASE (EUROFUNG)"/>
    <property type="match status" value="1"/>
</dbReference>
<organism evidence="3 4">
    <name type="scientific">Aspergillus turcosus</name>
    <dbReference type="NCBI Taxonomy" id="1245748"/>
    <lineage>
        <taxon>Eukaryota</taxon>
        <taxon>Fungi</taxon>
        <taxon>Dikarya</taxon>
        <taxon>Ascomycota</taxon>
        <taxon>Pezizomycotina</taxon>
        <taxon>Eurotiomycetes</taxon>
        <taxon>Eurotiomycetidae</taxon>
        <taxon>Eurotiales</taxon>
        <taxon>Aspergillaceae</taxon>
        <taxon>Aspergillus</taxon>
        <taxon>Aspergillus subgen. Fumigati</taxon>
    </lineage>
</organism>
<dbReference type="STRING" id="1245748.A0A397GLB7"/>
<comment type="caution">
    <text evidence="3">The sequence shown here is derived from an EMBL/GenBank/DDBJ whole genome shotgun (WGS) entry which is preliminary data.</text>
</comment>
<dbReference type="GO" id="GO:0000166">
    <property type="term" value="F:nucleotide binding"/>
    <property type="evidence" value="ECO:0007669"/>
    <property type="project" value="InterPro"/>
</dbReference>
<proteinExistence type="predicted"/>
<dbReference type="Pfam" id="PF22685">
    <property type="entry name" value="Gal80p_C-like"/>
    <property type="match status" value="1"/>
</dbReference>
<evidence type="ECO:0000259" key="2">
    <source>
        <dbReference type="Pfam" id="PF22685"/>
    </source>
</evidence>
<dbReference type="SUPFAM" id="SSF51735">
    <property type="entry name" value="NAD(P)-binding Rossmann-fold domains"/>
    <property type="match status" value="1"/>
</dbReference>
<dbReference type="AlphaFoldDB" id="A0A397GLB7"/>
<dbReference type="InterPro" id="IPR036291">
    <property type="entry name" value="NAD(P)-bd_dom_sf"/>
</dbReference>
<evidence type="ECO:0000313" key="4">
    <source>
        <dbReference type="Proteomes" id="UP000215289"/>
    </source>
</evidence>
<dbReference type="OrthoDB" id="64915at2759"/>
<accession>A0A397GLB7</accession>
<dbReference type="PANTHER" id="PTHR43708:SF1">
    <property type="entry name" value="GALACTOSE_LACTOSE METABOLISM REGULATORY PROTEIN GAL80"/>
    <property type="match status" value="1"/>
</dbReference>
<dbReference type="Gene3D" id="3.40.50.720">
    <property type="entry name" value="NAD(P)-binding Rossmann-like Domain"/>
    <property type="match status" value="1"/>
</dbReference>
<dbReference type="EMBL" id="NIDN02000123">
    <property type="protein sequence ID" value="RLL96105.1"/>
    <property type="molecule type" value="Genomic_DNA"/>
</dbReference>
<protein>
    <submittedName>
        <fullName evidence="3">Uncharacterized protein</fullName>
    </submittedName>
</protein>
<sequence length="476" mass="53489">MASFFCEVRNLNHQYDNEQDADNGHQWLFNNDDDEQAVVHEEENNDIVMGWRGCMGSAYYYMLPLYKYIANVNRQGRDLLTPIGASAASYTLAYVSYTYSKSEMSTIRVGLIGLSGAADYKGTAWAPNAHLPFLQRSEHFTIAALLNTSVESAQAAIEKYSLPKDTKAYGDPQDLANDPDIDLVVCVVRVDRHFQTVRPSLEAGKIVFVEWPLDRNLEVAREMAALAAAHDAKTIVGLQACYAPVVRKLRQLVHEGAVGRILSSSLLGSCGNEVASESKNVRYFLDRTVGGNLMSIHVGHTLEAVNSGEFKAFTSSCAISRPELDIVDYADGRRVVEKSVRNTVPDQILMHGTTKTSDAFVSINLYAGKEMPGLPRLDWRIQGEKGWLRVTSPMLFLNVGTPETKLELYRSESGQVEEVKVDKDEWDTLPIPAQNIARLYEAYRKGEWYPTFDWAVRRHELIDGMWKRFDQGIQMR</sequence>
<dbReference type="InterPro" id="IPR051317">
    <property type="entry name" value="Gfo/Idh/MocA_oxidoreduct"/>
</dbReference>
<evidence type="ECO:0000313" key="3">
    <source>
        <dbReference type="EMBL" id="RLL96105.1"/>
    </source>
</evidence>